<dbReference type="PANTHER" id="PTHR36020">
    <property type="entry name" value="TRANSMEMBRANE PROTEIN"/>
    <property type="match status" value="1"/>
</dbReference>
<dbReference type="AlphaFoldDB" id="A0AAN7LWS8"/>
<name>A0AAN7LWS8_TRANT</name>
<organism evidence="1 2">
    <name type="scientific">Trapa natans</name>
    <name type="common">Water chestnut</name>
    <dbReference type="NCBI Taxonomy" id="22666"/>
    <lineage>
        <taxon>Eukaryota</taxon>
        <taxon>Viridiplantae</taxon>
        <taxon>Streptophyta</taxon>
        <taxon>Embryophyta</taxon>
        <taxon>Tracheophyta</taxon>
        <taxon>Spermatophyta</taxon>
        <taxon>Magnoliopsida</taxon>
        <taxon>eudicotyledons</taxon>
        <taxon>Gunneridae</taxon>
        <taxon>Pentapetalae</taxon>
        <taxon>rosids</taxon>
        <taxon>malvids</taxon>
        <taxon>Myrtales</taxon>
        <taxon>Lythraceae</taxon>
        <taxon>Trapa</taxon>
    </lineage>
</organism>
<dbReference type="PANTHER" id="PTHR36020:SF1">
    <property type="entry name" value="TRANSMEMBRANE PROTEIN"/>
    <property type="match status" value="1"/>
</dbReference>
<dbReference type="EMBL" id="JAXQNO010000006">
    <property type="protein sequence ID" value="KAK4797368.1"/>
    <property type="molecule type" value="Genomic_DNA"/>
</dbReference>
<gene>
    <name evidence="1" type="ORF">SAY86_029694</name>
</gene>
<comment type="caution">
    <text evidence="1">The sequence shown here is derived from an EMBL/GenBank/DDBJ whole genome shotgun (WGS) entry which is preliminary data.</text>
</comment>
<proteinExistence type="predicted"/>
<protein>
    <submittedName>
        <fullName evidence="1">Uncharacterized protein</fullName>
    </submittedName>
</protein>
<dbReference type="Proteomes" id="UP001346149">
    <property type="component" value="Unassembled WGS sequence"/>
</dbReference>
<evidence type="ECO:0000313" key="1">
    <source>
        <dbReference type="EMBL" id="KAK4797368.1"/>
    </source>
</evidence>
<accession>A0AAN7LWS8</accession>
<evidence type="ECO:0000313" key="2">
    <source>
        <dbReference type="Proteomes" id="UP001346149"/>
    </source>
</evidence>
<sequence>MALSFIWNLQSLWPFTRRKPNELKVSNDLVQKLPIPDHTKQFVFALEEPESKSVVYILSAQSLSEQSASDAECLIKALRPDVVVAELGPGEAETEEHGLIDGGVDVVPTSVFAVLKRCFVEKVSKEKYENAAGNFVLQKIFGVSFHGHFYSAKKAAMEVGSSFIMLESPFVKYSSQNDQSSEVKGGNSFGDFFSRLGPQKLGSVVLSSLKNFCLTDVQSQMVKVVSSYLNVLALHSSSVSNLGLVGTHPQRGFEVPAFAQTIYPLLEELHNIFNDIPLMGRALAHAQNMLSKVNKGEVVDSQIVSEVYSFRIAVEGLRIALNSAGRLPTIRTECFDTSKKVEFSELPLEDKAQILFSQALRAQVQRSKTTVAVVDASALVGLRKYWYTPMPKEIEDLVGQIVTSSGNGEILNHKKWSPYGSPVVAVGAGATAFIGVSSLSKVVPASTFLKVVTLNVSPSLKILFSQTHKIIGFALGKIFGPSKLVAPGLTASFGKSSAFKAAFSAEKIKVVAHGVITSAEKTSISAMRTSFYQIMRKRQAQPIGLLPWATFGCSILTCTGLLMYGDGIECAAESLPSAPYIASLGRGIQSLHEASQAARQTESGRIQKSIESLMYRLMKVKIQ</sequence>
<keyword evidence="2" id="KW-1185">Reference proteome</keyword>
<reference evidence="1 2" key="1">
    <citation type="journal article" date="2023" name="Hortic Res">
        <title>Pangenome of water caltrop reveals structural variations and asymmetric subgenome divergence after allopolyploidization.</title>
        <authorList>
            <person name="Zhang X."/>
            <person name="Chen Y."/>
            <person name="Wang L."/>
            <person name="Yuan Y."/>
            <person name="Fang M."/>
            <person name="Shi L."/>
            <person name="Lu R."/>
            <person name="Comes H.P."/>
            <person name="Ma Y."/>
            <person name="Chen Y."/>
            <person name="Huang G."/>
            <person name="Zhou Y."/>
            <person name="Zheng Z."/>
            <person name="Qiu Y."/>
        </authorList>
    </citation>
    <scope>NUCLEOTIDE SEQUENCE [LARGE SCALE GENOMIC DNA]</scope>
    <source>
        <strain evidence="1">F231</strain>
    </source>
</reference>